<evidence type="ECO:0000313" key="3">
    <source>
        <dbReference type="Proteomes" id="UP000184076"/>
    </source>
</evidence>
<organism evidence="2 3">
    <name type="scientific">Desulfacinum infernum DSM 9756</name>
    <dbReference type="NCBI Taxonomy" id="1121391"/>
    <lineage>
        <taxon>Bacteria</taxon>
        <taxon>Pseudomonadati</taxon>
        <taxon>Thermodesulfobacteriota</taxon>
        <taxon>Syntrophobacteria</taxon>
        <taxon>Syntrophobacterales</taxon>
        <taxon>Syntrophobacteraceae</taxon>
        <taxon>Desulfacinum</taxon>
    </lineage>
</organism>
<dbReference type="SUPFAM" id="SSF55729">
    <property type="entry name" value="Acyl-CoA N-acyltransferases (Nat)"/>
    <property type="match status" value="1"/>
</dbReference>
<dbReference type="EMBL" id="FQVB01000037">
    <property type="protein sequence ID" value="SHG02850.1"/>
    <property type="molecule type" value="Genomic_DNA"/>
</dbReference>
<keyword evidence="3" id="KW-1185">Reference proteome</keyword>
<dbReference type="InterPro" id="IPR016181">
    <property type="entry name" value="Acyl_CoA_acyltransferase"/>
</dbReference>
<dbReference type="Pfam" id="PF21926">
    <property type="entry name" value="FeeM"/>
    <property type="match status" value="1"/>
</dbReference>
<dbReference type="InterPro" id="IPR054597">
    <property type="entry name" value="FeeM_cat"/>
</dbReference>
<name>A0A1M5GGD6_9BACT</name>
<dbReference type="Proteomes" id="UP000184076">
    <property type="component" value="Unassembled WGS sequence"/>
</dbReference>
<reference evidence="3" key="1">
    <citation type="submission" date="2016-11" db="EMBL/GenBank/DDBJ databases">
        <authorList>
            <person name="Varghese N."/>
            <person name="Submissions S."/>
        </authorList>
    </citation>
    <scope>NUCLEOTIDE SEQUENCE [LARGE SCALE GENOMIC DNA]</scope>
    <source>
        <strain evidence="3">DSM 9756</strain>
    </source>
</reference>
<protein>
    <recommendedName>
        <fullName evidence="1">N-acyl amino acid synthase FeeM catalytic core domain-containing protein</fullName>
    </recommendedName>
</protein>
<evidence type="ECO:0000259" key="1">
    <source>
        <dbReference type="Pfam" id="PF21926"/>
    </source>
</evidence>
<sequence>MLTKPVKDRRLTLVRKGRLLSFEPAVEERLAIKWADTAEERRAAFSVVHQEYLRLGYIQRPNPTGMHYGLHHVLPTSSTLILKKNDAVVATLTHVLDTDLYGLPMDKLYGRELDALRSRGRRLAELSALATRRDFCWQRLFMVLCRAAYRHALEKRVTDLCIMVNPRHAPFYKTVFLFEDLGPERFYPLVNAPAVALRADLETIADRLRAAYGHLPPEVNVYRFLTGSWENATGWKEAHRTLGVPKPLQREEIYRFLCLEPCSLNDLTPAQQHNVAYLCPLPIRVH</sequence>
<evidence type="ECO:0000313" key="2">
    <source>
        <dbReference type="EMBL" id="SHG02850.1"/>
    </source>
</evidence>
<dbReference type="STRING" id="1121391.SAMN02745206_03131"/>
<accession>A0A1M5GGD6</accession>
<gene>
    <name evidence="2" type="ORF">SAMN02745206_03131</name>
</gene>
<dbReference type="Gene3D" id="3.40.630.30">
    <property type="match status" value="1"/>
</dbReference>
<proteinExistence type="predicted"/>
<dbReference type="RefSeq" id="WP_073041116.1">
    <property type="nucleotide sequence ID" value="NZ_FQVB01000037.1"/>
</dbReference>
<feature type="domain" description="N-acyl amino acid synthase FeeM catalytic core" evidence="1">
    <location>
        <begin position="43"/>
        <end position="200"/>
    </location>
</feature>
<dbReference type="OrthoDB" id="9783696at2"/>
<dbReference type="AlphaFoldDB" id="A0A1M5GGD6"/>